<feature type="region of interest" description="Disordered" evidence="4">
    <location>
        <begin position="274"/>
        <end position="325"/>
    </location>
</feature>
<dbReference type="GO" id="GO:0031213">
    <property type="term" value="C:RSF complex"/>
    <property type="evidence" value="ECO:0007669"/>
    <property type="project" value="InterPro"/>
</dbReference>
<evidence type="ECO:0000256" key="1">
    <source>
        <dbReference type="ARBA" id="ARBA00022723"/>
    </source>
</evidence>
<dbReference type="InterPro" id="IPR013083">
    <property type="entry name" value="Znf_RING/FYVE/PHD"/>
</dbReference>
<evidence type="ECO:0000313" key="7">
    <source>
        <dbReference type="Proteomes" id="UP000736335"/>
    </source>
</evidence>
<reference evidence="6" key="1">
    <citation type="journal article" date="2020" name="Nat. Commun.">
        <title>Large-scale genome sequencing of mycorrhizal fungi provides insights into the early evolution of symbiotic traits.</title>
        <authorList>
            <person name="Miyauchi S."/>
            <person name="Kiss E."/>
            <person name="Kuo A."/>
            <person name="Drula E."/>
            <person name="Kohler A."/>
            <person name="Sanchez-Garcia M."/>
            <person name="Morin E."/>
            <person name="Andreopoulos B."/>
            <person name="Barry K.W."/>
            <person name="Bonito G."/>
            <person name="Buee M."/>
            <person name="Carver A."/>
            <person name="Chen C."/>
            <person name="Cichocki N."/>
            <person name="Clum A."/>
            <person name="Culley D."/>
            <person name="Crous P.W."/>
            <person name="Fauchery L."/>
            <person name="Girlanda M."/>
            <person name="Hayes R.D."/>
            <person name="Keri Z."/>
            <person name="LaButti K."/>
            <person name="Lipzen A."/>
            <person name="Lombard V."/>
            <person name="Magnuson J."/>
            <person name="Maillard F."/>
            <person name="Murat C."/>
            <person name="Nolan M."/>
            <person name="Ohm R.A."/>
            <person name="Pangilinan J."/>
            <person name="Pereira M.F."/>
            <person name="Perotto S."/>
            <person name="Peter M."/>
            <person name="Pfister S."/>
            <person name="Riley R."/>
            <person name="Sitrit Y."/>
            <person name="Stielow J.B."/>
            <person name="Szollosi G."/>
            <person name="Zifcakova L."/>
            <person name="Stursova M."/>
            <person name="Spatafora J.W."/>
            <person name="Tedersoo L."/>
            <person name="Vaario L.M."/>
            <person name="Yamada A."/>
            <person name="Yan M."/>
            <person name="Wang P."/>
            <person name="Xu J."/>
            <person name="Bruns T."/>
            <person name="Baldrian P."/>
            <person name="Vilgalys R."/>
            <person name="Dunand C."/>
            <person name="Henrissat B."/>
            <person name="Grigoriev I.V."/>
            <person name="Hibbett D."/>
            <person name="Nagy L.G."/>
            <person name="Martin F.M."/>
        </authorList>
    </citation>
    <scope>NUCLEOTIDE SEQUENCE</scope>
    <source>
        <strain evidence="6">UH-Tt-Lm1</strain>
    </source>
</reference>
<dbReference type="GO" id="GO:0006355">
    <property type="term" value="P:regulation of DNA-templated transcription"/>
    <property type="evidence" value="ECO:0007669"/>
    <property type="project" value="InterPro"/>
</dbReference>
<name>A0A9P6LB25_9AGAM</name>
<keyword evidence="3" id="KW-0862">Zinc</keyword>
<keyword evidence="7" id="KW-1185">Reference proteome</keyword>
<accession>A0A9P6LB25</accession>
<dbReference type="InterPro" id="IPR011011">
    <property type="entry name" value="Znf_FYVE_PHD"/>
</dbReference>
<feature type="compositionally biased region" description="Low complexity" evidence="4">
    <location>
        <begin position="192"/>
        <end position="202"/>
    </location>
</feature>
<dbReference type="GO" id="GO:0008270">
    <property type="term" value="F:zinc ion binding"/>
    <property type="evidence" value="ECO:0007669"/>
    <property type="project" value="UniProtKB-KW"/>
</dbReference>
<proteinExistence type="predicted"/>
<evidence type="ECO:0000256" key="2">
    <source>
        <dbReference type="ARBA" id="ARBA00022771"/>
    </source>
</evidence>
<feature type="compositionally biased region" description="Basic and acidic residues" evidence="4">
    <location>
        <begin position="480"/>
        <end position="501"/>
    </location>
</feature>
<keyword evidence="2" id="KW-0863">Zinc-finger</keyword>
<reference evidence="6" key="2">
    <citation type="submission" date="2020-11" db="EMBL/GenBank/DDBJ databases">
        <authorList>
            <consortium name="DOE Joint Genome Institute"/>
            <person name="Kuo A."/>
            <person name="Miyauchi S."/>
            <person name="Kiss E."/>
            <person name="Drula E."/>
            <person name="Kohler A."/>
            <person name="Sanchez-Garcia M."/>
            <person name="Andreopoulos B."/>
            <person name="Barry K.W."/>
            <person name="Bonito G."/>
            <person name="Buee M."/>
            <person name="Carver A."/>
            <person name="Chen C."/>
            <person name="Cichocki N."/>
            <person name="Clum A."/>
            <person name="Culley D."/>
            <person name="Crous P.W."/>
            <person name="Fauchery L."/>
            <person name="Girlanda M."/>
            <person name="Hayes R."/>
            <person name="Keri Z."/>
            <person name="Labutti K."/>
            <person name="Lipzen A."/>
            <person name="Lombard V."/>
            <person name="Magnuson J."/>
            <person name="Maillard F."/>
            <person name="Morin E."/>
            <person name="Murat C."/>
            <person name="Nolan M."/>
            <person name="Ohm R."/>
            <person name="Pangilinan J."/>
            <person name="Pereira M."/>
            <person name="Perotto S."/>
            <person name="Peter M."/>
            <person name="Riley R."/>
            <person name="Sitrit Y."/>
            <person name="Stielow B."/>
            <person name="Szollosi G."/>
            <person name="Zifcakova L."/>
            <person name="Stursova M."/>
            <person name="Spatafora J.W."/>
            <person name="Tedersoo L."/>
            <person name="Vaario L.-M."/>
            <person name="Yamada A."/>
            <person name="Yan M."/>
            <person name="Wang P."/>
            <person name="Xu J."/>
            <person name="Bruns T."/>
            <person name="Baldrian P."/>
            <person name="Vilgalys R."/>
            <person name="Henrissat B."/>
            <person name="Grigoriev I.V."/>
            <person name="Hibbett D."/>
            <person name="Nagy L.G."/>
            <person name="Martin F.M."/>
        </authorList>
    </citation>
    <scope>NUCLEOTIDE SEQUENCE</scope>
    <source>
        <strain evidence="6">UH-Tt-Lm1</strain>
    </source>
</reference>
<feature type="region of interest" description="Disordered" evidence="4">
    <location>
        <begin position="568"/>
        <end position="664"/>
    </location>
</feature>
<dbReference type="InterPro" id="IPR028938">
    <property type="entry name" value="Rsf1-like"/>
</dbReference>
<dbReference type="SMART" id="SM00249">
    <property type="entry name" value="PHD"/>
    <property type="match status" value="1"/>
</dbReference>
<dbReference type="AlphaFoldDB" id="A0A9P6LB25"/>
<sequence>MPRPSTRSIRSTNNPPPSPQPPSPEDDAYLANLTLLRRNWKWAVFSQFYFTFAPLFAMDNVPVSAIEDDLAHSTQIHTPRVMHRLLYALTQDRKITSVDPSLSLTTIQLIHFRIDNWQSSLRRQYARRDPASNPIGFEPKKVNQKYIIESEDPQQSTSASVEPEQIGSCAPSEEKAHRHHKDEPDDDPPPAADLAPDSDPPELINWHDLPMLSKLDSMNLLVEWMFHNPHRIRSIMKDDDESAQWRIEPIGYDVMRNAYWLICANRLWVQRSTHKPKDLKRKRLPALKQPIIKEARKPTGKRRKVLQDDSSDSSGNLSDPQPREIVASGPRAAKLKANKKLDAQARALAEFQRENTLALRPTRTTRRGRLDRDFGSSPPRPSRATRVSGRLRRENPNSDEAWEAIPDEWLTEDNSEPPPRRSARATKLRRISPEVTDLESGPEDPTHINTGLEADKSVSDLTDLSSDHEDPTSAESNEGDVDKCNGDAFVDGKEDDTKADGDPEGFIEWEMICSTLPEWEHVADRFENATHYSEKALYKLLKNHIVPAVVEDLRELERRKQEAERRKLLEKAVTHRKRSSRIAMKESEKEEARVLSLRKTEAAEKVSRSKRLEMRQQREDAEREKKEREQRRRDQGPRTRANAGRRHHESRETSTASTSRVSSDQQSDWELNCEVCSKRTRNQDDGVPIMCCGSCNIWQHIPCHEGRDRRDGRPPRDWEREEFYCSRCRSEPSANGRGTSRTLPLYTPQQTKLQLRWDHGKSGVSPPEPTQPPYMGSPVERRDYYQMPPASAVVNGGHSYPHAMYSSHPLGLPTSVDQYSNISFSHYQPHQRGFTPRHSQPPTYNSAHYPNGHHPHSQSTHNISPIYPTYTNGASNPTFQAYNGQPGFSGHYRSSTLALPLQNGTRTPQNWSFSTPNMTGGGQVATPPVYEAGYDPTLREHSHQASQSQYAPVMGSDHPSTDVPGGPHGM</sequence>
<feature type="domain" description="Zinc finger PHD-type" evidence="5">
    <location>
        <begin position="672"/>
        <end position="729"/>
    </location>
</feature>
<dbReference type="OrthoDB" id="303107at2759"/>
<feature type="region of interest" description="Disordered" evidence="4">
    <location>
        <begin position="939"/>
        <end position="970"/>
    </location>
</feature>
<dbReference type="PANTHER" id="PTHR14296">
    <property type="entry name" value="REMODELING AND SPACING FACTOR 1"/>
    <property type="match status" value="1"/>
</dbReference>
<dbReference type="PANTHER" id="PTHR14296:SF3">
    <property type="entry name" value="DIKAR, ISOFORM F"/>
    <property type="match status" value="1"/>
</dbReference>
<keyword evidence="1" id="KW-0479">Metal-binding</keyword>
<dbReference type="Proteomes" id="UP000736335">
    <property type="component" value="Unassembled WGS sequence"/>
</dbReference>
<dbReference type="Gene3D" id="3.30.40.10">
    <property type="entry name" value="Zinc/RING finger domain, C3HC4 (zinc finger)"/>
    <property type="match status" value="1"/>
</dbReference>
<feature type="compositionally biased region" description="Pro residues" evidence="4">
    <location>
        <begin position="14"/>
        <end position="23"/>
    </location>
</feature>
<gene>
    <name evidence="6" type="ORF">BJ322DRAFT_377226</name>
</gene>
<dbReference type="SUPFAM" id="SSF57903">
    <property type="entry name" value="FYVE/PHD zinc finger"/>
    <property type="match status" value="1"/>
</dbReference>
<evidence type="ECO:0000256" key="3">
    <source>
        <dbReference type="ARBA" id="ARBA00022833"/>
    </source>
</evidence>
<dbReference type="EMBL" id="WIUZ02000002">
    <property type="protein sequence ID" value="KAF9790282.1"/>
    <property type="molecule type" value="Genomic_DNA"/>
</dbReference>
<feature type="region of interest" description="Disordered" evidence="4">
    <location>
        <begin position="354"/>
        <end position="503"/>
    </location>
</feature>
<feature type="region of interest" description="Disordered" evidence="4">
    <location>
        <begin position="151"/>
        <end position="202"/>
    </location>
</feature>
<dbReference type="InterPro" id="IPR001965">
    <property type="entry name" value="Znf_PHD"/>
</dbReference>
<dbReference type="PROSITE" id="PS01359">
    <property type="entry name" value="ZF_PHD_1"/>
    <property type="match status" value="1"/>
</dbReference>
<feature type="region of interest" description="Disordered" evidence="4">
    <location>
        <begin position="1"/>
        <end position="25"/>
    </location>
</feature>
<evidence type="ECO:0000259" key="5">
    <source>
        <dbReference type="SMART" id="SM00249"/>
    </source>
</evidence>
<feature type="compositionally biased region" description="Basic residues" evidence="4">
    <location>
        <begin position="274"/>
        <end position="285"/>
    </location>
</feature>
<feature type="compositionally biased region" description="Basic residues" evidence="4">
    <location>
        <begin position="421"/>
        <end position="430"/>
    </location>
</feature>
<feature type="compositionally biased region" description="Low complexity" evidence="4">
    <location>
        <begin position="653"/>
        <end position="663"/>
    </location>
</feature>
<evidence type="ECO:0000256" key="4">
    <source>
        <dbReference type="SAM" id="MobiDB-lite"/>
    </source>
</evidence>
<feature type="compositionally biased region" description="Acidic residues" evidence="4">
    <location>
        <begin position="400"/>
        <end position="415"/>
    </location>
</feature>
<evidence type="ECO:0000313" key="6">
    <source>
        <dbReference type="EMBL" id="KAF9790282.1"/>
    </source>
</evidence>
<organism evidence="6 7">
    <name type="scientific">Thelephora terrestris</name>
    <dbReference type="NCBI Taxonomy" id="56493"/>
    <lineage>
        <taxon>Eukaryota</taxon>
        <taxon>Fungi</taxon>
        <taxon>Dikarya</taxon>
        <taxon>Basidiomycota</taxon>
        <taxon>Agaricomycotina</taxon>
        <taxon>Agaricomycetes</taxon>
        <taxon>Thelephorales</taxon>
        <taxon>Thelephoraceae</taxon>
        <taxon>Thelephora</taxon>
    </lineage>
</organism>
<protein>
    <recommendedName>
        <fullName evidence="5">Zinc finger PHD-type domain-containing protein</fullName>
    </recommendedName>
</protein>
<feature type="compositionally biased region" description="Basic and acidic residues" evidence="4">
    <location>
        <begin position="583"/>
        <end position="637"/>
    </location>
</feature>
<dbReference type="CDD" id="cd15489">
    <property type="entry name" value="PHD_SF"/>
    <property type="match status" value="1"/>
</dbReference>
<dbReference type="InterPro" id="IPR019786">
    <property type="entry name" value="Zinc_finger_PHD-type_CS"/>
</dbReference>
<comment type="caution">
    <text evidence="6">The sequence shown here is derived from an EMBL/GenBank/DDBJ whole genome shotgun (WGS) entry which is preliminary data.</text>
</comment>
<feature type="compositionally biased region" description="Polar residues" evidence="4">
    <location>
        <begin position="1"/>
        <end position="13"/>
    </location>
</feature>